<reference evidence="6 7" key="1">
    <citation type="submission" date="2020-07" db="EMBL/GenBank/DDBJ databases">
        <title>non toxigenic Corynebacterium sp. nov from a clinical source.</title>
        <authorList>
            <person name="Bernier A.-M."/>
            <person name="Bernard K."/>
        </authorList>
    </citation>
    <scope>NUCLEOTIDE SEQUENCE [LARGE SCALE GENOMIC DNA]</scope>
    <source>
        <strain evidence="7">NML 93-0612</strain>
    </source>
</reference>
<dbReference type="Gene3D" id="3.40.50.300">
    <property type="entry name" value="P-loop containing nucleotide triphosphate hydrolases"/>
    <property type="match status" value="1"/>
</dbReference>
<dbReference type="InterPro" id="IPR027417">
    <property type="entry name" value="P-loop_NTPase"/>
</dbReference>
<dbReference type="PROSITE" id="PS00211">
    <property type="entry name" value="ABC_TRANSPORTER_1"/>
    <property type="match status" value="1"/>
</dbReference>
<evidence type="ECO:0000313" key="7">
    <source>
        <dbReference type="Proteomes" id="UP000515570"/>
    </source>
</evidence>
<dbReference type="FunFam" id="3.40.50.300:FF:000134">
    <property type="entry name" value="Iron-enterobactin ABC transporter ATP-binding protein"/>
    <property type="match status" value="1"/>
</dbReference>
<dbReference type="InterPro" id="IPR003439">
    <property type="entry name" value="ABC_transporter-like_ATP-bd"/>
</dbReference>
<feature type="domain" description="ABC transporter" evidence="5">
    <location>
        <begin position="2"/>
        <end position="227"/>
    </location>
</feature>
<organism evidence="6 7">
    <name type="scientific">Corynebacterium hindlerae</name>
    <dbReference type="NCBI Taxonomy" id="699041"/>
    <lineage>
        <taxon>Bacteria</taxon>
        <taxon>Bacillati</taxon>
        <taxon>Actinomycetota</taxon>
        <taxon>Actinomycetes</taxon>
        <taxon>Mycobacteriales</taxon>
        <taxon>Corynebacteriaceae</taxon>
        <taxon>Corynebacterium</taxon>
    </lineage>
</organism>
<keyword evidence="1" id="KW-0813">Transport</keyword>
<evidence type="ECO:0000256" key="3">
    <source>
        <dbReference type="ARBA" id="ARBA00022840"/>
    </source>
</evidence>
<dbReference type="EMBL" id="CP059833">
    <property type="protein sequence ID" value="QMV85126.1"/>
    <property type="molecule type" value="Genomic_DNA"/>
</dbReference>
<keyword evidence="7" id="KW-1185">Reference proteome</keyword>
<dbReference type="AlphaFoldDB" id="A0A7G5FET5"/>
<dbReference type="RefSeq" id="WP_182385932.1">
    <property type="nucleotide sequence ID" value="NZ_CP059833.1"/>
</dbReference>
<evidence type="ECO:0000259" key="5">
    <source>
        <dbReference type="PROSITE" id="PS50893"/>
    </source>
</evidence>
<dbReference type="GO" id="GO:0005524">
    <property type="term" value="F:ATP binding"/>
    <property type="evidence" value="ECO:0007669"/>
    <property type="project" value="UniProtKB-KW"/>
</dbReference>
<dbReference type="PANTHER" id="PTHR42794">
    <property type="entry name" value="HEMIN IMPORT ATP-BINDING PROTEIN HMUV"/>
    <property type="match status" value="1"/>
</dbReference>
<keyword evidence="2" id="KW-0547">Nucleotide-binding</keyword>
<proteinExistence type="predicted"/>
<dbReference type="SUPFAM" id="SSF52540">
    <property type="entry name" value="P-loop containing nucleoside triphosphate hydrolases"/>
    <property type="match status" value="1"/>
</dbReference>
<gene>
    <name evidence="6" type="ORF">HW450_12505</name>
</gene>
<evidence type="ECO:0000256" key="2">
    <source>
        <dbReference type="ARBA" id="ARBA00022741"/>
    </source>
</evidence>
<sequence length="247" mass="27160">MIEVSGISCEVRGTTILHDISFTTTRTCAIVGVNGIGKSTLLRTLAGIRKAAAGQVLIDGHPVHLMKPRERATRLAFLGQEEVLGGDLKVHEVVALGRLPHMRPWEKGGNVDEALAQVGLSHLKDRYCDELSGGQRRLVLVARMIAQDTPVVLLDEPTNHLDVRHQLEILEILRGLNKVVVATMHDLDLALAHFDDVVVLHEGTVLATGPSDEVLVPENIRKAFRVQAQVVRLAQLERPHLVIEEKE</sequence>
<dbReference type="Pfam" id="PF00005">
    <property type="entry name" value="ABC_tran"/>
    <property type="match status" value="1"/>
</dbReference>
<accession>A0A7G5FET5</accession>
<evidence type="ECO:0000256" key="1">
    <source>
        <dbReference type="ARBA" id="ARBA00022448"/>
    </source>
</evidence>
<name>A0A7G5FET5_9CORY</name>
<protein>
    <submittedName>
        <fullName evidence="6">ABC transporter ATP-binding protein</fullName>
    </submittedName>
</protein>
<dbReference type="PROSITE" id="PS50893">
    <property type="entry name" value="ABC_TRANSPORTER_2"/>
    <property type="match status" value="1"/>
</dbReference>
<dbReference type="PANTHER" id="PTHR42794:SF1">
    <property type="entry name" value="HEMIN IMPORT ATP-BINDING PROTEIN HMUV"/>
    <property type="match status" value="1"/>
</dbReference>
<dbReference type="SMART" id="SM00382">
    <property type="entry name" value="AAA"/>
    <property type="match status" value="1"/>
</dbReference>
<dbReference type="InterPro" id="IPR017871">
    <property type="entry name" value="ABC_transporter-like_CS"/>
</dbReference>
<evidence type="ECO:0000313" key="6">
    <source>
        <dbReference type="EMBL" id="QMV85126.1"/>
    </source>
</evidence>
<dbReference type="Proteomes" id="UP000515570">
    <property type="component" value="Chromosome"/>
</dbReference>
<dbReference type="InterPro" id="IPR003593">
    <property type="entry name" value="AAA+_ATPase"/>
</dbReference>
<keyword evidence="4" id="KW-1278">Translocase</keyword>
<evidence type="ECO:0000256" key="4">
    <source>
        <dbReference type="ARBA" id="ARBA00022967"/>
    </source>
</evidence>
<dbReference type="GO" id="GO:0016887">
    <property type="term" value="F:ATP hydrolysis activity"/>
    <property type="evidence" value="ECO:0007669"/>
    <property type="project" value="InterPro"/>
</dbReference>
<keyword evidence="3 6" id="KW-0067">ATP-binding</keyword>
<dbReference type="CDD" id="cd03214">
    <property type="entry name" value="ABC_Iron-Siderophores_B12_Hemin"/>
    <property type="match status" value="1"/>
</dbReference>